<dbReference type="PANTHER" id="PTHR33355">
    <property type="entry name" value="WALL-ASSOCIATED RECEPTOR KINASE CARBOXY-TERMINAL PROTEIN-RELATED"/>
    <property type="match status" value="1"/>
</dbReference>
<evidence type="ECO:0000313" key="2">
    <source>
        <dbReference type="Proteomes" id="UP001188597"/>
    </source>
</evidence>
<accession>A0AA89ALH4</accession>
<gene>
    <name evidence="1" type="ORF">RJ639_013394</name>
</gene>
<keyword evidence="2" id="KW-1185">Reference proteome</keyword>
<sequence length="154" mass="17572">MSEIKSVIISPAPDTVFTLLNCSRDSSVLNHYRSLCFNFSGHSCDKLYGSCTSFRLFHLLSSNTPPCCFTGYDTVKYMSMNILDCTHYTTVYNTDGLHGVASLDWIYGIKLSYSVPDIGCDRYNFHIHVTPNPISCPDELQTPNRYRQRLTLYR</sequence>
<dbReference type="Proteomes" id="UP001188597">
    <property type="component" value="Unassembled WGS sequence"/>
</dbReference>
<evidence type="ECO:0000313" key="1">
    <source>
        <dbReference type="EMBL" id="KAK3008549.1"/>
    </source>
</evidence>
<comment type="caution">
    <text evidence="1">The sequence shown here is derived from an EMBL/GenBank/DDBJ whole genome shotgun (WGS) entry which is preliminary data.</text>
</comment>
<protein>
    <submittedName>
        <fullName evidence="1">Uncharacterized protein</fullName>
    </submittedName>
</protein>
<reference evidence="1" key="1">
    <citation type="submission" date="2022-12" db="EMBL/GenBank/DDBJ databases">
        <title>Draft genome assemblies for two species of Escallonia (Escalloniales).</title>
        <authorList>
            <person name="Chanderbali A."/>
            <person name="Dervinis C."/>
            <person name="Anghel I."/>
            <person name="Soltis D."/>
            <person name="Soltis P."/>
            <person name="Zapata F."/>
        </authorList>
    </citation>
    <scope>NUCLEOTIDE SEQUENCE</scope>
    <source>
        <strain evidence="1">UCBG64.0493</strain>
        <tissue evidence="1">Leaf</tissue>
    </source>
</reference>
<dbReference type="AlphaFoldDB" id="A0AA89ALH4"/>
<proteinExistence type="predicted"/>
<name>A0AA89ALH4_9ASTE</name>
<dbReference type="PANTHER" id="PTHR33355:SF12">
    <property type="entry name" value="WALL-ASSOCIATED RECEPTOR KINASE CARBOXY-TERMINAL PROTEIN"/>
    <property type="match status" value="1"/>
</dbReference>
<organism evidence="1 2">
    <name type="scientific">Escallonia herrerae</name>
    <dbReference type="NCBI Taxonomy" id="1293975"/>
    <lineage>
        <taxon>Eukaryota</taxon>
        <taxon>Viridiplantae</taxon>
        <taxon>Streptophyta</taxon>
        <taxon>Embryophyta</taxon>
        <taxon>Tracheophyta</taxon>
        <taxon>Spermatophyta</taxon>
        <taxon>Magnoliopsida</taxon>
        <taxon>eudicotyledons</taxon>
        <taxon>Gunneridae</taxon>
        <taxon>Pentapetalae</taxon>
        <taxon>asterids</taxon>
        <taxon>campanulids</taxon>
        <taxon>Escalloniales</taxon>
        <taxon>Escalloniaceae</taxon>
        <taxon>Escallonia</taxon>
    </lineage>
</organism>
<dbReference type="EMBL" id="JAVXUP010001742">
    <property type="protein sequence ID" value="KAK3008549.1"/>
    <property type="molecule type" value="Genomic_DNA"/>
</dbReference>